<dbReference type="InterPro" id="IPR050190">
    <property type="entry name" value="UPF0213_domain"/>
</dbReference>
<dbReference type="Gene3D" id="3.40.1440.10">
    <property type="entry name" value="GIY-YIG endonuclease"/>
    <property type="match status" value="1"/>
</dbReference>
<accession>A0A0R2S9T2</accession>
<feature type="domain" description="GIY-YIG" evidence="2">
    <location>
        <begin position="9"/>
        <end position="84"/>
    </location>
</feature>
<dbReference type="InterPro" id="IPR000305">
    <property type="entry name" value="GIY-YIG_endonuc"/>
</dbReference>
<dbReference type="Proteomes" id="UP000051934">
    <property type="component" value="Unassembled WGS sequence"/>
</dbReference>
<dbReference type="PROSITE" id="PS50164">
    <property type="entry name" value="GIY_YIG"/>
    <property type="match status" value="1"/>
</dbReference>
<dbReference type="AlphaFoldDB" id="A0A0R2S9T2"/>
<evidence type="ECO:0000259" key="2">
    <source>
        <dbReference type="PROSITE" id="PS50164"/>
    </source>
</evidence>
<gene>
    <name evidence="3" type="ORF">ABR69_06555</name>
</gene>
<proteinExistence type="inferred from homology"/>
<dbReference type="PANTHER" id="PTHR34477">
    <property type="entry name" value="UPF0213 PROTEIN YHBQ"/>
    <property type="match status" value="1"/>
</dbReference>
<evidence type="ECO:0000313" key="3">
    <source>
        <dbReference type="EMBL" id="KRO71657.1"/>
    </source>
</evidence>
<name>A0A0R2S9T2_9GAMM</name>
<comment type="caution">
    <text evidence="3">The sequence shown here is derived from an EMBL/GenBank/DDBJ whole genome shotgun (WGS) entry which is preliminary data.</text>
</comment>
<evidence type="ECO:0000313" key="4">
    <source>
        <dbReference type="Proteomes" id="UP000051934"/>
    </source>
</evidence>
<organism evidence="3 4">
    <name type="scientific">OM182 bacterium BACL3 MAG-120507-bin80</name>
    <dbReference type="NCBI Taxonomy" id="1655577"/>
    <lineage>
        <taxon>Bacteria</taxon>
        <taxon>Pseudomonadati</taxon>
        <taxon>Pseudomonadota</taxon>
        <taxon>Gammaproteobacteria</taxon>
        <taxon>OMG group</taxon>
        <taxon>OM182 clade</taxon>
    </lineage>
</organism>
<reference evidence="3 4" key="1">
    <citation type="submission" date="2015-10" db="EMBL/GenBank/DDBJ databases">
        <title>Metagenome-Assembled Genomes uncover a global brackish microbiome.</title>
        <authorList>
            <person name="Hugerth L.W."/>
            <person name="Larsson J."/>
            <person name="Alneberg J."/>
            <person name="Lindh M.V."/>
            <person name="Legrand C."/>
            <person name="Pinhassi J."/>
            <person name="Andersson A.F."/>
        </authorList>
    </citation>
    <scope>NUCLEOTIDE SEQUENCE [LARGE SCALE GENOMIC DNA]</scope>
    <source>
        <strain evidence="3">BACL4 MAG-120507-bin80</strain>
    </source>
</reference>
<dbReference type="SUPFAM" id="SSF82771">
    <property type="entry name" value="GIY-YIG endonuclease"/>
    <property type="match status" value="1"/>
</dbReference>
<evidence type="ECO:0000256" key="1">
    <source>
        <dbReference type="ARBA" id="ARBA00007435"/>
    </source>
</evidence>
<dbReference type="CDD" id="cd10456">
    <property type="entry name" value="GIY-YIG_UPF0213"/>
    <property type="match status" value="1"/>
</dbReference>
<dbReference type="PANTHER" id="PTHR34477:SF1">
    <property type="entry name" value="UPF0213 PROTEIN YHBQ"/>
    <property type="match status" value="1"/>
</dbReference>
<sequence>MTAAEKGTPCWSLYLLRREDGGLYTGISTDVARRFQEHRSGRGSRSLRGKGLREIEYECALGSRSLASRAEYRVKKLAKAMKESLIESDFSRTELLAFLEMGLD</sequence>
<comment type="similarity">
    <text evidence="1">Belongs to the UPF0213 family.</text>
</comment>
<protein>
    <recommendedName>
        <fullName evidence="2">GIY-YIG domain-containing protein</fullName>
    </recommendedName>
</protein>
<dbReference type="EMBL" id="LIBB01000153">
    <property type="protein sequence ID" value="KRO71657.1"/>
    <property type="molecule type" value="Genomic_DNA"/>
</dbReference>
<dbReference type="Pfam" id="PF01541">
    <property type="entry name" value="GIY-YIG"/>
    <property type="match status" value="1"/>
</dbReference>
<dbReference type="InterPro" id="IPR035901">
    <property type="entry name" value="GIY-YIG_endonuc_sf"/>
</dbReference>